<evidence type="ECO:0000313" key="6">
    <source>
        <dbReference type="EMBL" id="MEC5387098.1"/>
    </source>
</evidence>
<dbReference type="SUPFAM" id="SSF51569">
    <property type="entry name" value="Aldolase"/>
    <property type="match status" value="1"/>
</dbReference>
<evidence type="ECO:0000256" key="5">
    <source>
        <dbReference type="ARBA" id="ARBA00023277"/>
    </source>
</evidence>
<comment type="pathway">
    <text evidence="1">Carbohydrate acid metabolism.</text>
</comment>
<dbReference type="CDD" id="cd00452">
    <property type="entry name" value="KDPG_aldolase"/>
    <property type="match status" value="1"/>
</dbReference>
<dbReference type="PANTHER" id="PTHR30246:SF1">
    <property type="entry name" value="2-DEHYDRO-3-DEOXY-6-PHOSPHOGALACTONATE ALDOLASE-RELATED"/>
    <property type="match status" value="1"/>
</dbReference>
<dbReference type="EC" id="4.1.2.21" evidence="6"/>
<dbReference type="RefSeq" id="WP_327600077.1">
    <property type="nucleotide sequence ID" value="NZ_JAYXHS010000003.1"/>
</dbReference>
<dbReference type="GO" id="GO:0008674">
    <property type="term" value="F:2-dehydro-3-deoxy-6-phosphogalactonate aldolase activity"/>
    <property type="evidence" value="ECO:0007669"/>
    <property type="project" value="UniProtKB-EC"/>
</dbReference>
<dbReference type="PANTHER" id="PTHR30246">
    <property type="entry name" value="2-KETO-3-DEOXY-6-PHOSPHOGLUCONATE ALDOLASE"/>
    <property type="match status" value="1"/>
</dbReference>
<sequence>MSTQRTNIPLPALPLIPILRGLTPAEAEPVGKALFAAGFTMLEVPLNRPGALECIAILRRTLPSAIVGAGTVLSVEHVEAVALAGGQLIVSPDCNPDVIKASVAMGLWSLPGVATPSEAFSALRAGAHGLKAFPAEAIPPAALKAWRAVLPAEVALFPVGGITPDRLAIYHDAGANGFGIGGALYAPGLSLDIIAARAKEFAAAWRALSR</sequence>
<organism evidence="6 7">
    <name type="scientific">Uliginosibacterium silvisoli</name>
    <dbReference type="NCBI Taxonomy" id="3114758"/>
    <lineage>
        <taxon>Bacteria</taxon>
        <taxon>Pseudomonadati</taxon>
        <taxon>Pseudomonadota</taxon>
        <taxon>Betaproteobacteria</taxon>
        <taxon>Rhodocyclales</taxon>
        <taxon>Zoogloeaceae</taxon>
        <taxon>Uliginosibacterium</taxon>
    </lineage>
</organism>
<gene>
    <name evidence="6" type="ORF">VVD49_15320</name>
</gene>
<dbReference type="Pfam" id="PF01081">
    <property type="entry name" value="Aldolase"/>
    <property type="match status" value="1"/>
</dbReference>
<keyword evidence="7" id="KW-1185">Reference proteome</keyword>
<keyword evidence="5" id="KW-0119">Carbohydrate metabolism</keyword>
<name>A0ABU6K5M5_9RHOO</name>
<dbReference type="InterPro" id="IPR013785">
    <property type="entry name" value="Aldolase_TIM"/>
</dbReference>
<evidence type="ECO:0000256" key="3">
    <source>
        <dbReference type="ARBA" id="ARBA00011233"/>
    </source>
</evidence>
<keyword evidence="4 6" id="KW-0456">Lyase</keyword>
<dbReference type="InterPro" id="IPR000887">
    <property type="entry name" value="Aldlse_KDPG_KHG"/>
</dbReference>
<proteinExistence type="inferred from homology"/>
<dbReference type="NCBIfam" id="NF006600">
    <property type="entry name" value="PRK09140.1"/>
    <property type="match status" value="1"/>
</dbReference>
<comment type="caution">
    <text evidence="6">The sequence shown here is derived from an EMBL/GenBank/DDBJ whole genome shotgun (WGS) entry which is preliminary data.</text>
</comment>
<accession>A0ABU6K5M5</accession>
<evidence type="ECO:0000256" key="4">
    <source>
        <dbReference type="ARBA" id="ARBA00023239"/>
    </source>
</evidence>
<reference evidence="6 7" key="1">
    <citation type="submission" date="2024-01" db="EMBL/GenBank/DDBJ databases">
        <title>Uliginosibacterium soil sp. nov.</title>
        <authorList>
            <person name="Lv Y."/>
        </authorList>
    </citation>
    <scope>NUCLEOTIDE SEQUENCE [LARGE SCALE GENOMIC DNA]</scope>
    <source>
        <strain evidence="6 7">H3</strain>
    </source>
</reference>
<comment type="subunit">
    <text evidence="3">Homotrimer.</text>
</comment>
<protein>
    <submittedName>
        <fullName evidence="6">2-dehydro-3-deoxy-6-phosphogalactonate aldolase</fullName>
        <ecNumber evidence="6">4.1.2.21</ecNumber>
    </submittedName>
</protein>
<evidence type="ECO:0000256" key="2">
    <source>
        <dbReference type="ARBA" id="ARBA00006906"/>
    </source>
</evidence>
<comment type="similarity">
    <text evidence="2">Belongs to the KHG/KDPG aldolase family.</text>
</comment>
<evidence type="ECO:0000256" key="1">
    <source>
        <dbReference type="ARBA" id="ARBA00004761"/>
    </source>
</evidence>
<evidence type="ECO:0000313" key="7">
    <source>
        <dbReference type="Proteomes" id="UP001331561"/>
    </source>
</evidence>
<dbReference type="EMBL" id="JAYXHS010000003">
    <property type="protein sequence ID" value="MEC5387098.1"/>
    <property type="molecule type" value="Genomic_DNA"/>
</dbReference>
<dbReference type="Proteomes" id="UP001331561">
    <property type="component" value="Unassembled WGS sequence"/>
</dbReference>
<dbReference type="Gene3D" id="3.20.20.70">
    <property type="entry name" value="Aldolase class I"/>
    <property type="match status" value="1"/>
</dbReference>